<proteinExistence type="inferred from homology"/>
<evidence type="ECO:0000256" key="8">
    <source>
        <dbReference type="RuleBase" id="RU364134"/>
    </source>
</evidence>
<comment type="similarity">
    <text evidence="2 8">Belongs to the Mediator complex subunit 13 family.</text>
</comment>
<evidence type="ECO:0000256" key="5">
    <source>
        <dbReference type="ARBA" id="ARBA00023159"/>
    </source>
</evidence>
<dbReference type="AlphaFoldDB" id="A0AAW0GCJ5"/>
<comment type="subunit">
    <text evidence="8">Component of the SRB8-11 complex, which itself associates with the Mediator complex.</text>
</comment>
<gene>
    <name evidence="10" type="ORF">QCA50_007750</name>
</gene>
<dbReference type="EMBL" id="JASBNA010000009">
    <property type="protein sequence ID" value="KAK7689059.1"/>
    <property type="molecule type" value="Genomic_DNA"/>
</dbReference>
<evidence type="ECO:0000313" key="10">
    <source>
        <dbReference type="EMBL" id="KAK7689059.1"/>
    </source>
</evidence>
<evidence type="ECO:0000256" key="7">
    <source>
        <dbReference type="ARBA" id="ARBA00023242"/>
    </source>
</evidence>
<name>A0AAW0GCJ5_9APHY</name>
<dbReference type="InterPro" id="IPR009401">
    <property type="entry name" value="Med13_C"/>
</dbReference>
<keyword evidence="11" id="KW-1185">Reference proteome</keyword>
<evidence type="ECO:0000256" key="3">
    <source>
        <dbReference type="ARBA" id="ARBA00022491"/>
    </source>
</evidence>
<comment type="subcellular location">
    <subcellularLocation>
        <location evidence="1 8">Nucleus</location>
    </subcellularLocation>
</comment>
<feature type="domain" description="Mediator complex subunit Med13 C-terminal" evidence="9">
    <location>
        <begin position="2"/>
        <end position="152"/>
    </location>
</feature>
<evidence type="ECO:0000259" key="9">
    <source>
        <dbReference type="Pfam" id="PF06333"/>
    </source>
</evidence>
<dbReference type="Proteomes" id="UP001385951">
    <property type="component" value="Unassembled WGS sequence"/>
</dbReference>
<evidence type="ECO:0000256" key="4">
    <source>
        <dbReference type="ARBA" id="ARBA00023015"/>
    </source>
</evidence>
<keyword evidence="4 8" id="KW-0805">Transcription regulation</keyword>
<dbReference type="GO" id="GO:0006357">
    <property type="term" value="P:regulation of transcription by RNA polymerase II"/>
    <property type="evidence" value="ECO:0007669"/>
    <property type="project" value="InterPro"/>
</dbReference>
<evidence type="ECO:0000313" key="11">
    <source>
        <dbReference type="Proteomes" id="UP001385951"/>
    </source>
</evidence>
<evidence type="ECO:0000256" key="6">
    <source>
        <dbReference type="ARBA" id="ARBA00023163"/>
    </source>
</evidence>
<keyword evidence="7 8" id="KW-0539">Nucleus</keyword>
<accession>A0AAW0GCJ5</accession>
<dbReference type="GO" id="GO:0016592">
    <property type="term" value="C:mediator complex"/>
    <property type="evidence" value="ECO:0007669"/>
    <property type="project" value="InterPro"/>
</dbReference>
<sequence>MLVLARPFQPNVHFIREAHPSSLDVLDRHTILHVGYRVTPCGKWLLATCTDEWGEAHDLKAWLIPDDADESFTVTSVWNFTYAFAAKANIEWRVVISKLGPLSEKELDTWIDHLDGALLQHCAQPLQIFILSVEMDNSWMFLAPSIALDDLRPTSPNRIIRHPPGTILCDMSSSTYSLSQIPPLPVYHRHFECSNLEKFINAEERTKVLKTHS</sequence>
<keyword evidence="6 8" id="KW-0804">Transcription</keyword>
<dbReference type="GO" id="GO:0003712">
    <property type="term" value="F:transcription coregulator activity"/>
    <property type="evidence" value="ECO:0007669"/>
    <property type="project" value="InterPro"/>
</dbReference>
<protein>
    <recommendedName>
        <fullName evidence="8">Mediator of RNA polymerase II transcription subunit 13</fullName>
    </recommendedName>
    <alternativeName>
        <fullName evidence="8">Mediator complex subunit 13</fullName>
    </alternativeName>
</protein>
<evidence type="ECO:0000256" key="2">
    <source>
        <dbReference type="ARBA" id="ARBA00009354"/>
    </source>
</evidence>
<organism evidence="10 11">
    <name type="scientific">Cerrena zonata</name>
    <dbReference type="NCBI Taxonomy" id="2478898"/>
    <lineage>
        <taxon>Eukaryota</taxon>
        <taxon>Fungi</taxon>
        <taxon>Dikarya</taxon>
        <taxon>Basidiomycota</taxon>
        <taxon>Agaricomycotina</taxon>
        <taxon>Agaricomycetes</taxon>
        <taxon>Polyporales</taxon>
        <taxon>Cerrenaceae</taxon>
        <taxon>Cerrena</taxon>
    </lineage>
</organism>
<comment type="function">
    <text evidence="8">Component of the SRB8-11 complex. The SRB8-11 complex is a regulatory module of the Mediator complex which is itself involved in regulation of basal and activated RNA polymerase II-dependent transcription. The SRB8-11 complex may be involved in the transcriptional repression of a subset of genes regulated by Mediator. It may inhibit the association of the Mediator complex with RNA polymerase II to form the holoenzyme complex.</text>
</comment>
<comment type="caution">
    <text evidence="10">The sequence shown here is derived from an EMBL/GenBank/DDBJ whole genome shotgun (WGS) entry which is preliminary data.</text>
</comment>
<dbReference type="Pfam" id="PF06333">
    <property type="entry name" value="Med13_C"/>
    <property type="match status" value="1"/>
</dbReference>
<keyword evidence="5 8" id="KW-0010">Activator</keyword>
<keyword evidence="3 8" id="KW-0678">Repressor</keyword>
<reference evidence="10 11" key="1">
    <citation type="submission" date="2022-09" db="EMBL/GenBank/DDBJ databases">
        <authorList>
            <person name="Palmer J.M."/>
        </authorList>
    </citation>
    <scope>NUCLEOTIDE SEQUENCE [LARGE SCALE GENOMIC DNA]</scope>
    <source>
        <strain evidence="10 11">DSM 7382</strain>
    </source>
</reference>
<evidence type="ECO:0000256" key="1">
    <source>
        <dbReference type="ARBA" id="ARBA00004123"/>
    </source>
</evidence>